<sequence>MNPLLPLAYDQSRSHESHPPLSTDPKDKYIRDINASSKFHNRLSKPHHHHHHRKKEHQKSVVINKQSQLGQQSDNDFPDSASFLSKKLKGDSQLSKESHDTQDEEMENELSSGSEDFLDGISFKRGDAIEGKSSNITANSTAVGGGIPLSAWTSNNSDANSLTSDTSSAMDFGFGFTASNSSVNLNQNIFTGNNNRNTNTINPYISDTTINHNNNFIHPQQRYYREYDTSESVLPSTEPLMAPFGAVPSSPPASQPQQVDNLNRSRLVGSNLASEMDISHDVADGGAAGTSYSTIPIPSSPPAQSQDTFLGGGNPHVPSLISQSTLIGSQFKNSRSLSRNSSALTPDQQHNRKRQKKVTLDIPECVLASSAAINSITNLDTRPTLPEENSKADDLAIDREGNVYGILLQNATLPEGYRPDQCDDPTFFVVKNSERAQRVALEAITNVFDSEPDEKKGINDGVCFTLDLENIGLNCLPEQITDFKDLVVYEDSGRIVKPKLHLVAGNNSLRSISPKIFELGDRLQLLSLRNNKIARVPGAIEKLSNLNSLNIGNNKIKFLPHNILKLKKLELLLIKPNPLIDRRDVTQSFVVDQEKIQGDIRFMDDGKQLRFVGNLHWITKHKQVSHPAIRALTLARNLSTLQDMFIKDKDDDGFGFNSNQISLPFTHGYPSPSQMRTSTQLSSNSASTLIGSSSTGTPLRMPSSTGMNNMEAHTPTTPSRQTRTASISTFVENTPPTPKTTVLHNYQPISQQQQPFFGKDPEQAMSQKQKFTMTKTKWIPKLQELALREISKYATSHSELFRWRQSTATAHYKRALNALINGGNGETCGFCDEVVVEPVAELLEWWDWKDCKSFPVKRKFCCKRCALGWWEGVLCVLES</sequence>
<protein>
    <submittedName>
        <fullName evidence="2">Unnamed protein product</fullName>
    </submittedName>
</protein>
<comment type="caution">
    <text evidence="2">The sequence shown here is derived from an EMBL/GenBank/DDBJ whole genome shotgun (WGS) entry which is preliminary data.</text>
</comment>
<evidence type="ECO:0000313" key="3">
    <source>
        <dbReference type="Proteomes" id="UP001165063"/>
    </source>
</evidence>
<dbReference type="PANTHER" id="PTHR47186">
    <property type="entry name" value="LEUCINE-RICH REPEAT-CONTAINING PROTEIN 57"/>
    <property type="match status" value="1"/>
</dbReference>
<feature type="region of interest" description="Disordered" evidence="1">
    <location>
        <begin position="670"/>
        <end position="723"/>
    </location>
</feature>
<dbReference type="InterPro" id="IPR032675">
    <property type="entry name" value="LRR_dom_sf"/>
</dbReference>
<dbReference type="Proteomes" id="UP001165063">
    <property type="component" value="Unassembled WGS sequence"/>
</dbReference>
<feature type="compositionally biased region" description="Basic and acidic residues" evidence="1">
    <location>
        <begin position="88"/>
        <end position="101"/>
    </location>
</feature>
<feature type="compositionally biased region" description="Polar residues" evidence="1">
    <location>
        <begin position="714"/>
        <end position="723"/>
    </location>
</feature>
<dbReference type="PANTHER" id="PTHR47186:SF61">
    <property type="entry name" value="LEUCINE-RICH REPEAT-CONTAINING PROTEIN 57-RELATED"/>
    <property type="match status" value="1"/>
</dbReference>
<feature type="compositionally biased region" description="Polar residues" evidence="1">
    <location>
        <begin position="61"/>
        <end position="75"/>
    </location>
</feature>
<feature type="compositionally biased region" description="Polar residues" evidence="1">
    <location>
        <begin position="671"/>
        <end position="708"/>
    </location>
</feature>
<feature type="region of interest" description="Disordered" evidence="1">
    <location>
        <begin position="331"/>
        <end position="357"/>
    </location>
</feature>
<dbReference type="SUPFAM" id="SSF52075">
    <property type="entry name" value="Outer arm dynein light chain 1"/>
    <property type="match status" value="1"/>
</dbReference>
<accession>A0A9W6YNL9</accession>
<keyword evidence="3" id="KW-1185">Reference proteome</keyword>
<proteinExistence type="predicted"/>
<feature type="region of interest" description="Disordered" evidence="1">
    <location>
        <begin position="1"/>
        <end position="117"/>
    </location>
</feature>
<dbReference type="Pfam" id="PF13855">
    <property type="entry name" value="LRR_8"/>
    <property type="match status" value="1"/>
</dbReference>
<gene>
    <name evidence="2" type="ORF">Amon01_000156200</name>
</gene>
<dbReference type="OrthoDB" id="1517790at2759"/>
<evidence type="ECO:0000313" key="2">
    <source>
        <dbReference type="EMBL" id="GMG20880.1"/>
    </source>
</evidence>
<dbReference type="AlphaFoldDB" id="A0A9W6YNL9"/>
<name>A0A9W6YNL9_AMBMO</name>
<reference evidence="2" key="1">
    <citation type="submission" date="2023-04" db="EMBL/GenBank/DDBJ databases">
        <title>Ambrosiozyma monospora NBRC 1965.</title>
        <authorList>
            <person name="Ichikawa N."/>
            <person name="Sato H."/>
            <person name="Tonouchi N."/>
        </authorList>
    </citation>
    <scope>NUCLEOTIDE SEQUENCE</scope>
    <source>
        <strain evidence="2">NBRC 1965</strain>
    </source>
</reference>
<dbReference type="InterPro" id="IPR001611">
    <property type="entry name" value="Leu-rich_rpt"/>
</dbReference>
<feature type="region of interest" description="Disordered" evidence="1">
    <location>
        <begin position="282"/>
        <end position="312"/>
    </location>
</feature>
<dbReference type="Gene3D" id="3.80.10.10">
    <property type="entry name" value="Ribonuclease Inhibitor"/>
    <property type="match status" value="1"/>
</dbReference>
<dbReference type="EMBL" id="BSXU01000493">
    <property type="protein sequence ID" value="GMG20880.1"/>
    <property type="molecule type" value="Genomic_DNA"/>
</dbReference>
<organism evidence="2 3">
    <name type="scientific">Ambrosiozyma monospora</name>
    <name type="common">Yeast</name>
    <name type="synonym">Endomycopsis monosporus</name>
    <dbReference type="NCBI Taxonomy" id="43982"/>
    <lineage>
        <taxon>Eukaryota</taxon>
        <taxon>Fungi</taxon>
        <taxon>Dikarya</taxon>
        <taxon>Ascomycota</taxon>
        <taxon>Saccharomycotina</taxon>
        <taxon>Pichiomycetes</taxon>
        <taxon>Pichiales</taxon>
        <taxon>Pichiaceae</taxon>
        <taxon>Ambrosiozyma</taxon>
    </lineage>
</organism>
<evidence type="ECO:0000256" key="1">
    <source>
        <dbReference type="SAM" id="MobiDB-lite"/>
    </source>
</evidence>
<feature type="compositionally biased region" description="Low complexity" evidence="1">
    <location>
        <begin position="333"/>
        <end position="344"/>
    </location>
</feature>
<feature type="compositionally biased region" description="Basic residues" evidence="1">
    <location>
        <begin position="39"/>
        <end position="57"/>
    </location>
</feature>
<feature type="compositionally biased region" description="Basic and acidic residues" evidence="1">
    <location>
        <begin position="12"/>
        <end position="31"/>
    </location>
</feature>